<proteinExistence type="predicted"/>
<organism evidence="2 3">
    <name type="scientific">Acetobacterium bakii</name>
    <dbReference type="NCBI Taxonomy" id="52689"/>
    <lineage>
        <taxon>Bacteria</taxon>
        <taxon>Bacillati</taxon>
        <taxon>Bacillota</taxon>
        <taxon>Clostridia</taxon>
        <taxon>Eubacteriales</taxon>
        <taxon>Eubacteriaceae</taxon>
        <taxon>Acetobacterium</taxon>
    </lineage>
</organism>
<dbReference type="NCBIfam" id="NF045645">
    <property type="entry name" value="DVU_1557_fam"/>
    <property type="match status" value="1"/>
</dbReference>
<comment type="caution">
    <text evidence="2">The sequence shown here is derived from an EMBL/GenBank/DDBJ whole genome shotgun (WGS) entry which is preliminary data.</text>
</comment>
<dbReference type="InterPro" id="IPR054656">
    <property type="entry name" value="DVU_1557-like"/>
</dbReference>
<protein>
    <submittedName>
        <fullName evidence="2">DNA-binding protein</fullName>
    </submittedName>
</protein>
<dbReference type="Proteomes" id="UP000036873">
    <property type="component" value="Unassembled WGS sequence"/>
</dbReference>
<feature type="domain" description="DUF7479" evidence="1">
    <location>
        <begin position="10"/>
        <end position="68"/>
    </location>
</feature>
<dbReference type="Pfam" id="PF24292">
    <property type="entry name" value="DUF7479"/>
    <property type="match status" value="1"/>
</dbReference>
<evidence type="ECO:0000259" key="1">
    <source>
        <dbReference type="Pfam" id="PF24292"/>
    </source>
</evidence>
<accession>A0A0L6U4J4</accession>
<dbReference type="PATRIC" id="fig|52689.4.peg.2403"/>
<reference evidence="3" key="1">
    <citation type="submission" date="2015-07" db="EMBL/GenBank/DDBJ databases">
        <title>Draft genome sequence of Acetobacterium bakii DSM 8293, a potential psychrophilic chemical producer through syngas fermentation.</title>
        <authorList>
            <person name="Song Y."/>
            <person name="Hwang S."/>
            <person name="Cho B.-K."/>
        </authorList>
    </citation>
    <scope>NUCLEOTIDE SEQUENCE [LARGE SCALE GENOMIC DNA]</scope>
    <source>
        <strain evidence="3">DSM 8239</strain>
    </source>
</reference>
<evidence type="ECO:0000313" key="3">
    <source>
        <dbReference type="Proteomes" id="UP000036873"/>
    </source>
</evidence>
<dbReference type="OrthoDB" id="1753012at2"/>
<dbReference type="RefSeq" id="WP_050738620.1">
    <property type="nucleotide sequence ID" value="NZ_LGYO01000004.1"/>
</dbReference>
<sequence>MNSENEKNTPWVCGKCNSKLELQKVKVTYLGGSFEVELMKCPVCNFVFIDEDLALGKMLEVEKGLEDK</sequence>
<keyword evidence="2" id="KW-0238">DNA-binding</keyword>
<dbReference type="EMBL" id="LGYO01000004">
    <property type="protein sequence ID" value="KNZ43431.1"/>
    <property type="molecule type" value="Genomic_DNA"/>
</dbReference>
<dbReference type="GO" id="GO:0003677">
    <property type="term" value="F:DNA binding"/>
    <property type="evidence" value="ECO:0007669"/>
    <property type="project" value="UniProtKB-KW"/>
</dbReference>
<dbReference type="AlphaFoldDB" id="A0A0L6U4J4"/>
<name>A0A0L6U4J4_9FIRM</name>
<gene>
    <name evidence="2" type="ORF">AKG39_01665</name>
</gene>
<keyword evidence="3" id="KW-1185">Reference proteome</keyword>
<dbReference type="InterPro" id="IPR055902">
    <property type="entry name" value="DUF7479"/>
</dbReference>
<evidence type="ECO:0000313" key="2">
    <source>
        <dbReference type="EMBL" id="KNZ43431.1"/>
    </source>
</evidence>
<dbReference type="STRING" id="52689.AKG39_01665"/>